<dbReference type="CDD" id="cd00299">
    <property type="entry name" value="GST_C_family"/>
    <property type="match status" value="1"/>
</dbReference>
<dbReference type="Proteomes" id="UP000283255">
    <property type="component" value="Unassembled WGS sequence"/>
</dbReference>
<accession>A0A418YE50</accession>
<comment type="catalytic activity">
    <reaction evidence="3">
        <text>RX + glutathione = an S-substituted glutathione + a halide anion + H(+)</text>
        <dbReference type="Rhea" id="RHEA:16437"/>
        <dbReference type="ChEBI" id="CHEBI:15378"/>
        <dbReference type="ChEBI" id="CHEBI:16042"/>
        <dbReference type="ChEBI" id="CHEBI:17792"/>
        <dbReference type="ChEBI" id="CHEBI:57925"/>
        <dbReference type="ChEBI" id="CHEBI:90779"/>
        <dbReference type="EC" id="2.5.1.18"/>
    </reaction>
</comment>
<evidence type="ECO:0000259" key="4">
    <source>
        <dbReference type="PROSITE" id="PS50404"/>
    </source>
</evidence>
<dbReference type="PROSITE" id="PS50404">
    <property type="entry name" value="GST_NTER"/>
    <property type="match status" value="1"/>
</dbReference>
<dbReference type="PROSITE" id="PS50405">
    <property type="entry name" value="GST_CTER"/>
    <property type="match status" value="1"/>
</dbReference>
<dbReference type="SUPFAM" id="SSF52833">
    <property type="entry name" value="Thioredoxin-like"/>
    <property type="match status" value="1"/>
</dbReference>
<evidence type="ECO:0000256" key="3">
    <source>
        <dbReference type="ARBA" id="ARBA00047960"/>
    </source>
</evidence>
<reference evidence="6 7" key="2">
    <citation type="submission" date="2019-01" db="EMBL/GenBank/DDBJ databases">
        <title>Motilimonas pumilus sp. nov., isolated from the gut of sea cucumber (Apostichopus japonicus).</title>
        <authorList>
            <person name="Wang F.-Q."/>
            <person name="Ren L.-H."/>
            <person name="Lin Y.-W."/>
            <person name="Sun G.-H."/>
            <person name="Du Z.-J."/>
            <person name="Zhao J.-X."/>
            <person name="Liu X.-J."/>
            <person name="Liu L.-J."/>
        </authorList>
    </citation>
    <scope>NUCLEOTIDE SEQUENCE [LARGE SCALE GENOMIC DNA]</scope>
    <source>
        <strain evidence="6 7">PLHSC7-2</strain>
    </source>
</reference>
<dbReference type="GO" id="GO:0005737">
    <property type="term" value="C:cytoplasm"/>
    <property type="evidence" value="ECO:0007669"/>
    <property type="project" value="TreeGrafter"/>
</dbReference>
<dbReference type="Pfam" id="PF13409">
    <property type="entry name" value="GST_N_2"/>
    <property type="match status" value="1"/>
</dbReference>
<dbReference type="RefSeq" id="WP_119910808.1">
    <property type="nucleotide sequence ID" value="NZ_QZCH01000013.1"/>
</dbReference>
<dbReference type="PANTHER" id="PTHR43968:SF6">
    <property type="entry name" value="GLUTATHIONE S-TRANSFERASE OMEGA"/>
    <property type="match status" value="1"/>
</dbReference>
<dbReference type="InterPro" id="IPR010987">
    <property type="entry name" value="Glutathione-S-Trfase_C-like"/>
</dbReference>
<dbReference type="Gene3D" id="1.20.1050.10">
    <property type="match status" value="1"/>
</dbReference>
<dbReference type="OrthoDB" id="5740960at2"/>
<dbReference type="AlphaFoldDB" id="A0A418YE50"/>
<dbReference type="SFLD" id="SFLDG01152">
    <property type="entry name" value="Main.3:_Omega-_and_Tau-like"/>
    <property type="match status" value="1"/>
</dbReference>
<evidence type="ECO:0000256" key="1">
    <source>
        <dbReference type="ARBA" id="ARBA00012452"/>
    </source>
</evidence>
<dbReference type="SFLD" id="SFLDG00358">
    <property type="entry name" value="Main_(cytGST)"/>
    <property type="match status" value="1"/>
</dbReference>
<dbReference type="InterPro" id="IPR004046">
    <property type="entry name" value="GST_C"/>
</dbReference>
<organism evidence="6 7">
    <name type="scientific">Motilimonas pumila</name>
    <dbReference type="NCBI Taxonomy" id="2303987"/>
    <lineage>
        <taxon>Bacteria</taxon>
        <taxon>Pseudomonadati</taxon>
        <taxon>Pseudomonadota</taxon>
        <taxon>Gammaproteobacteria</taxon>
        <taxon>Alteromonadales</taxon>
        <taxon>Alteromonadales genera incertae sedis</taxon>
        <taxon>Motilimonas</taxon>
    </lineage>
</organism>
<dbReference type="SFLD" id="SFLDS00019">
    <property type="entry name" value="Glutathione_Transferase_(cytos"/>
    <property type="match status" value="1"/>
</dbReference>
<evidence type="ECO:0000313" key="7">
    <source>
        <dbReference type="Proteomes" id="UP000283255"/>
    </source>
</evidence>
<dbReference type="GO" id="GO:0004364">
    <property type="term" value="F:glutathione transferase activity"/>
    <property type="evidence" value="ECO:0007669"/>
    <property type="project" value="UniProtKB-EC"/>
</dbReference>
<dbReference type="InterPro" id="IPR004045">
    <property type="entry name" value="Glutathione_S-Trfase_N"/>
</dbReference>
<dbReference type="InterPro" id="IPR045073">
    <property type="entry name" value="Omega/Tau-like"/>
</dbReference>
<evidence type="ECO:0000313" key="6">
    <source>
        <dbReference type="EMBL" id="RJG47428.1"/>
    </source>
</evidence>
<name>A0A418YE50_9GAMM</name>
<dbReference type="InterPro" id="IPR036249">
    <property type="entry name" value="Thioredoxin-like_sf"/>
</dbReference>
<keyword evidence="2 6" id="KW-0808">Transferase</keyword>
<feature type="domain" description="GST N-terminal" evidence="4">
    <location>
        <begin position="4"/>
        <end position="82"/>
    </location>
</feature>
<reference evidence="6 7" key="1">
    <citation type="submission" date="2018-09" db="EMBL/GenBank/DDBJ databases">
        <authorList>
            <person name="Wang F."/>
        </authorList>
    </citation>
    <scope>NUCLEOTIDE SEQUENCE [LARGE SCALE GENOMIC DNA]</scope>
    <source>
        <strain evidence="6 7">PLHSC7-2</strain>
    </source>
</reference>
<evidence type="ECO:0000259" key="5">
    <source>
        <dbReference type="PROSITE" id="PS50405"/>
    </source>
</evidence>
<protein>
    <recommendedName>
        <fullName evidence="1">glutathione transferase</fullName>
        <ecNumber evidence="1">2.5.1.18</ecNumber>
    </recommendedName>
</protein>
<feature type="domain" description="GST C-terminal" evidence="5">
    <location>
        <begin position="86"/>
        <end position="206"/>
    </location>
</feature>
<gene>
    <name evidence="6" type="ORF">D1Z90_10980</name>
</gene>
<dbReference type="SUPFAM" id="SSF47616">
    <property type="entry name" value="GST C-terminal domain-like"/>
    <property type="match status" value="1"/>
</dbReference>
<dbReference type="EMBL" id="QZCH01000013">
    <property type="protein sequence ID" value="RJG47428.1"/>
    <property type="molecule type" value="Genomic_DNA"/>
</dbReference>
<dbReference type="Gene3D" id="3.40.30.10">
    <property type="entry name" value="Glutaredoxin"/>
    <property type="match status" value="1"/>
</dbReference>
<dbReference type="InterPro" id="IPR040079">
    <property type="entry name" value="Glutathione_S-Trfase"/>
</dbReference>
<dbReference type="InterPro" id="IPR050983">
    <property type="entry name" value="GST_Omega/HSP26"/>
</dbReference>
<proteinExistence type="predicted"/>
<evidence type="ECO:0000256" key="2">
    <source>
        <dbReference type="ARBA" id="ARBA00022679"/>
    </source>
</evidence>
<dbReference type="InterPro" id="IPR036282">
    <property type="entry name" value="Glutathione-S-Trfase_C_sf"/>
</dbReference>
<keyword evidence="7" id="KW-1185">Reference proteome</keyword>
<comment type="caution">
    <text evidence="6">The sequence shown here is derived from an EMBL/GenBank/DDBJ whole genome shotgun (WGS) entry which is preliminary data.</text>
</comment>
<dbReference type="EC" id="2.5.1.18" evidence="1"/>
<dbReference type="Pfam" id="PF00043">
    <property type="entry name" value="GST_C"/>
    <property type="match status" value="1"/>
</dbReference>
<sequence length="221" mass="25022">MSLQPIELISFNLCPFVQRSVITLLKKGIDFKITYIDLSNKPDWFLAISPLGKVPVLKYGNAVLFESAVINEFLDEITPPSLLPTEPLTKAQDRAWIEYSSQLLMAQYMATLATSEAEFSEKQAVLNDRLSKIEAAMSDKRYFNSDNFALIDSALAPAFTRFDVIKQHCQRDLLANFPKLSQLARHYLALSYVQTSVIKEFGEVYLQYLSDKGSYLSTQAQ</sequence>
<dbReference type="PANTHER" id="PTHR43968">
    <property type="match status" value="1"/>
</dbReference>